<feature type="binding site" evidence="4">
    <location>
        <position position="411"/>
    </location>
    <ligand>
        <name>gamma-L-glutamyl-L-cysteine</name>
        <dbReference type="ChEBI" id="CHEBI:58173"/>
    </ligand>
</feature>
<evidence type="ECO:0000313" key="7">
    <source>
        <dbReference type="EMBL" id="SDR23979.1"/>
    </source>
</evidence>
<gene>
    <name evidence="4" type="primary">egtB</name>
    <name evidence="7" type="ORF">SAMN04489764_4362</name>
</gene>
<dbReference type="Pfam" id="PF12867">
    <property type="entry name" value="DinB_2"/>
    <property type="match status" value="1"/>
</dbReference>
<dbReference type="OrthoDB" id="9768004at2"/>
<dbReference type="NCBIfam" id="TIGR03440">
    <property type="entry name" value="egtB_TIGR03440"/>
    <property type="match status" value="1"/>
</dbReference>
<evidence type="ECO:0000256" key="4">
    <source>
        <dbReference type="HAMAP-Rule" id="MF_02035"/>
    </source>
</evidence>
<dbReference type="InterPro" id="IPR032890">
    <property type="entry name" value="EgtB_Actinobacteria"/>
</dbReference>
<dbReference type="SUPFAM" id="SSF109854">
    <property type="entry name" value="DinB/YfiT-like putative metalloenzymes"/>
    <property type="match status" value="1"/>
</dbReference>
<keyword evidence="1 4" id="KW-0560">Oxidoreductase</keyword>
<organism evidence="7 8">
    <name type="scientific">Thermostaphylospora chromogena</name>
    <dbReference type="NCBI Taxonomy" id="35622"/>
    <lineage>
        <taxon>Bacteria</taxon>
        <taxon>Bacillati</taxon>
        <taxon>Actinomycetota</taxon>
        <taxon>Actinomycetes</taxon>
        <taxon>Streptosporangiales</taxon>
        <taxon>Thermomonosporaceae</taxon>
        <taxon>Thermostaphylospora</taxon>
    </lineage>
</organism>
<dbReference type="InterPro" id="IPR051043">
    <property type="entry name" value="Sulfatase_Mod_Factor_Kinase"/>
</dbReference>
<comment type="cofactor">
    <cofactor evidence="4">
        <name>Fe(2+)</name>
        <dbReference type="ChEBI" id="CHEBI:29033"/>
    </cofactor>
</comment>
<evidence type="ECO:0000256" key="2">
    <source>
        <dbReference type="ARBA" id="ARBA00023004"/>
    </source>
</evidence>
<dbReference type="HAMAP" id="MF_02035">
    <property type="entry name" value="EgtB"/>
    <property type="match status" value="1"/>
</dbReference>
<feature type="domain" description="DinB-like" evidence="6">
    <location>
        <begin position="11"/>
        <end position="142"/>
    </location>
</feature>
<accession>A0A1H1HF10</accession>
<reference evidence="7 8" key="1">
    <citation type="submission" date="2016-10" db="EMBL/GenBank/DDBJ databases">
        <authorList>
            <person name="de Groot N.N."/>
        </authorList>
    </citation>
    <scope>NUCLEOTIDE SEQUENCE [LARGE SCALE GENOMIC DNA]</scope>
    <source>
        <strain evidence="7 8">DSM 43794</strain>
    </source>
</reference>
<dbReference type="PANTHER" id="PTHR23150">
    <property type="entry name" value="SULFATASE MODIFYING FACTOR 1, 2"/>
    <property type="match status" value="1"/>
</dbReference>
<dbReference type="InterPro" id="IPR017806">
    <property type="entry name" value="EgtB"/>
</dbReference>
<comment type="function">
    <text evidence="4">Catalyzes the oxidative sulfurization of hercynine (N-alpha,N-alpha,N-alpha-trimethyl-L-histidine) into hercynyl-gamma-L-glutamyl-L-cysteine sulfoxide, a step in the biosynthesis pathway of ergothioneine.</text>
</comment>
<dbReference type="STRING" id="35622.SAMN04489764_4362"/>
<dbReference type="Proteomes" id="UP000217103">
    <property type="component" value="Unassembled WGS sequence"/>
</dbReference>
<dbReference type="InterPro" id="IPR034660">
    <property type="entry name" value="DinB/YfiT-like"/>
</dbReference>
<keyword evidence="8" id="KW-1185">Reference proteome</keyword>
<keyword evidence="4" id="KW-0503">Monooxygenase</keyword>
<dbReference type="InterPro" id="IPR016187">
    <property type="entry name" value="CTDL_fold"/>
</dbReference>
<dbReference type="Pfam" id="PF03781">
    <property type="entry name" value="FGE-sulfatase"/>
    <property type="match status" value="1"/>
</dbReference>
<dbReference type="PANTHER" id="PTHR23150:SF36">
    <property type="entry name" value="HERCYNINE OXYGENASE"/>
    <property type="match status" value="1"/>
</dbReference>
<feature type="binding site" evidence="4">
    <location>
        <begin position="81"/>
        <end position="84"/>
    </location>
    <ligand>
        <name>gamma-L-glutamyl-L-cysteine</name>
        <dbReference type="ChEBI" id="CHEBI:58173"/>
    </ligand>
</feature>
<dbReference type="EMBL" id="FNKK01000002">
    <property type="protein sequence ID" value="SDR23979.1"/>
    <property type="molecule type" value="Genomic_DNA"/>
</dbReference>
<evidence type="ECO:0000256" key="1">
    <source>
        <dbReference type="ARBA" id="ARBA00023002"/>
    </source>
</evidence>
<dbReference type="InterPro" id="IPR042095">
    <property type="entry name" value="SUMF_sf"/>
</dbReference>
<dbReference type="EC" id="1.14.99.50" evidence="4"/>
<feature type="domain" description="Sulfatase-modifying factor enzyme-like" evidence="5">
    <location>
        <begin position="168"/>
        <end position="426"/>
    </location>
</feature>
<dbReference type="InterPro" id="IPR024775">
    <property type="entry name" value="DinB-like"/>
</dbReference>
<keyword evidence="2 4" id="KW-0408">Iron</keyword>
<comment type="similarity">
    <text evidence="4">Belongs to the EgtB family.</text>
</comment>
<proteinExistence type="inferred from homology"/>
<feature type="binding site" evidence="4">
    <location>
        <position position="47"/>
    </location>
    <ligand>
        <name>Fe cation</name>
        <dbReference type="ChEBI" id="CHEBI:24875"/>
    </ligand>
</feature>
<sequence length="433" mass="49430">MDDVKERIAAQLTAVRERSLTYTAADDDVLTAQHSRLMSPLVWDLAHVGNYEELWVLRAAGGITPLRPEIDDIYDAFKHPRKDRPSLPLLSPGEARRYISGVRGRVFDVLDSVDLSSPDPLTRSGFVFGLVIQHEHQHDETMLATWQLAGRAGVIRDGELPQGSPDGPEEVYVPEGPFTMGTSTLPWAYDNERPAHRVHLPAYWIDRLPVGNRAYLAFMEAGGYDDPRWWTPQGWEWRQRSGARSPLFWFKDGGTWWRTRFGVTEPVPMDEPVQHVCWYEADAYARWAGKRLPTEAEWEKACGWDPAAERARRYPWGDDDPTPARANLGHRAARPAPLGAYPAGASAYGAEQMIGDVWEWTASWFTPYPGFRAFPYREYSEVFFGREYRVLRGGSWAADPAAVRTTFRNWDFPIRRQIFTGFRCARSADPQER</sequence>
<feature type="binding site" evidence="4">
    <location>
        <position position="415"/>
    </location>
    <ligand>
        <name>gamma-L-glutamyl-L-cysteine</name>
        <dbReference type="ChEBI" id="CHEBI:58173"/>
    </ligand>
</feature>
<dbReference type="SUPFAM" id="SSF56436">
    <property type="entry name" value="C-type lectin-like"/>
    <property type="match status" value="1"/>
</dbReference>
<dbReference type="GO" id="GO:0044875">
    <property type="term" value="F:gamma-glutamyl hercynylcysteine sulfoxide synthase activity"/>
    <property type="evidence" value="ECO:0007669"/>
    <property type="project" value="UniProtKB-EC"/>
</dbReference>
<protein>
    <recommendedName>
        <fullName evidence="4">Hercynine oxygenase</fullName>
        <ecNumber evidence="4">1.14.99.50</ecNumber>
    </recommendedName>
    <alternativeName>
        <fullName evidence="4">Gamma-glutamyl hercynylcysteine S-oxide synthase</fullName>
    </alternativeName>
</protein>
<evidence type="ECO:0000259" key="6">
    <source>
        <dbReference type="Pfam" id="PF12867"/>
    </source>
</evidence>
<dbReference type="UniPathway" id="UPA01014"/>
<feature type="binding site" evidence="4">
    <location>
        <position position="134"/>
    </location>
    <ligand>
        <name>Fe cation</name>
        <dbReference type="ChEBI" id="CHEBI:24875"/>
    </ligand>
</feature>
<comment type="catalytic activity">
    <reaction evidence="4">
        <text>gamma-L-glutamyl-L-cysteine + hercynine + O2 = gamma-L-glutamyl-hercynylcysteine S-oxide + H2O</text>
        <dbReference type="Rhea" id="RHEA:42672"/>
        <dbReference type="ChEBI" id="CHEBI:15377"/>
        <dbReference type="ChEBI" id="CHEBI:15379"/>
        <dbReference type="ChEBI" id="CHEBI:15781"/>
        <dbReference type="ChEBI" id="CHEBI:58173"/>
        <dbReference type="ChEBI" id="CHEBI:82703"/>
        <dbReference type="EC" id="1.14.99.50"/>
    </reaction>
</comment>
<feature type="binding site" evidence="4">
    <location>
        <position position="138"/>
    </location>
    <ligand>
        <name>Fe cation</name>
        <dbReference type="ChEBI" id="CHEBI:24875"/>
    </ligand>
</feature>
<keyword evidence="4" id="KW-0479">Metal-binding</keyword>
<dbReference type="InterPro" id="IPR005532">
    <property type="entry name" value="SUMF_dom"/>
</dbReference>
<dbReference type="Gene3D" id="3.90.1580.10">
    <property type="entry name" value="paralog of FGE (formylglycine-generating enzyme)"/>
    <property type="match status" value="1"/>
</dbReference>
<dbReference type="AlphaFoldDB" id="A0A1H1HF10"/>
<dbReference type="GO" id="GO:0005506">
    <property type="term" value="F:iron ion binding"/>
    <property type="evidence" value="ECO:0007669"/>
    <property type="project" value="UniProtKB-UniRule"/>
</dbReference>
<evidence type="ECO:0000256" key="3">
    <source>
        <dbReference type="ARBA" id="ARBA00037882"/>
    </source>
</evidence>
<name>A0A1H1HF10_9ACTN</name>
<evidence type="ECO:0000313" key="8">
    <source>
        <dbReference type="Proteomes" id="UP000217103"/>
    </source>
</evidence>
<comment type="pathway">
    <text evidence="3 4">Amino-acid biosynthesis; ergothioneine biosynthesis.</text>
</comment>
<dbReference type="RefSeq" id="WP_093261469.1">
    <property type="nucleotide sequence ID" value="NZ_FNKK01000002.1"/>
</dbReference>
<evidence type="ECO:0000259" key="5">
    <source>
        <dbReference type="Pfam" id="PF03781"/>
    </source>
</evidence>